<evidence type="ECO:0000256" key="3">
    <source>
        <dbReference type="ARBA" id="ARBA00022618"/>
    </source>
</evidence>
<dbReference type="Pfam" id="PF05698">
    <property type="entry name" value="Trigger_C"/>
    <property type="match status" value="1"/>
</dbReference>
<feature type="signal peptide" evidence="8">
    <location>
        <begin position="1"/>
        <end position="18"/>
    </location>
</feature>
<keyword evidence="3" id="KW-0132">Cell division</keyword>
<evidence type="ECO:0000259" key="9">
    <source>
        <dbReference type="PROSITE" id="PS50059"/>
    </source>
</evidence>
<dbReference type="NCBIfam" id="TIGR00115">
    <property type="entry name" value="tig"/>
    <property type="match status" value="1"/>
</dbReference>
<evidence type="ECO:0000256" key="8">
    <source>
        <dbReference type="SAM" id="SignalP"/>
    </source>
</evidence>
<dbReference type="EC" id="5.2.1.8" evidence="7"/>
<organism evidence="10 11">
    <name type="scientific">Blautia hansenii</name>
    <name type="common">Ruminococcus hansenii</name>
    <dbReference type="NCBI Taxonomy" id="1322"/>
    <lineage>
        <taxon>Bacteria</taxon>
        <taxon>Bacillati</taxon>
        <taxon>Bacillota</taxon>
        <taxon>Clostridia</taxon>
        <taxon>Lachnospirales</taxon>
        <taxon>Lachnospiraceae</taxon>
        <taxon>Blautia</taxon>
    </lineage>
</organism>
<keyword evidence="6" id="KW-0131">Cell cycle</keyword>
<dbReference type="InterPro" id="IPR005215">
    <property type="entry name" value="Trig_fac"/>
</dbReference>
<comment type="caution">
    <text evidence="10">The sequence shown here is derived from an EMBL/GenBank/DDBJ whole genome shotgun (WGS) entry which is preliminary data.</text>
</comment>
<accession>A0ABX2I6D8</accession>
<dbReference type="Gene3D" id="1.10.3120.10">
    <property type="entry name" value="Trigger factor, C-terminal domain"/>
    <property type="match status" value="1"/>
</dbReference>
<keyword evidence="11" id="KW-1185">Reference proteome</keyword>
<dbReference type="InterPro" id="IPR046357">
    <property type="entry name" value="PPIase_dom_sf"/>
</dbReference>
<dbReference type="PROSITE" id="PS50059">
    <property type="entry name" value="FKBP_PPIASE"/>
    <property type="match status" value="1"/>
</dbReference>
<feature type="chain" id="PRO_5046325630" description="peptidylprolyl isomerase" evidence="8">
    <location>
        <begin position="19"/>
        <end position="381"/>
    </location>
</feature>
<name>A0ABX2I6D8_BLAHA</name>
<comment type="catalytic activity">
    <reaction evidence="1 7">
        <text>[protein]-peptidylproline (omega=180) = [protein]-peptidylproline (omega=0)</text>
        <dbReference type="Rhea" id="RHEA:16237"/>
        <dbReference type="Rhea" id="RHEA-COMP:10747"/>
        <dbReference type="Rhea" id="RHEA-COMP:10748"/>
        <dbReference type="ChEBI" id="CHEBI:83833"/>
        <dbReference type="ChEBI" id="CHEBI:83834"/>
        <dbReference type="EC" id="5.2.1.8"/>
    </reaction>
</comment>
<evidence type="ECO:0000256" key="7">
    <source>
        <dbReference type="PROSITE-ProRule" id="PRU00277"/>
    </source>
</evidence>
<dbReference type="GO" id="GO:0003755">
    <property type="term" value="F:peptidyl-prolyl cis-trans isomerase activity"/>
    <property type="evidence" value="ECO:0007669"/>
    <property type="project" value="UniProtKB-EC"/>
</dbReference>
<evidence type="ECO:0000313" key="10">
    <source>
        <dbReference type="EMBL" id="NSJ86023.1"/>
    </source>
</evidence>
<evidence type="ECO:0000256" key="1">
    <source>
        <dbReference type="ARBA" id="ARBA00000971"/>
    </source>
</evidence>
<dbReference type="InterPro" id="IPR001179">
    <property type="entry name" value="PPIase_FKBP_dom"/>
</dbReference>
<keyword evidence="4 7" id="KW-0697">Rotamase</keyword>
<gene>
    <name evidence="10" type="primary">tig</name>
    <name evidence="10" type="ORF">G5A70_07520</name>
</gene>
<evidence type="ECO:0000313" key="11">
    <source>
        <dbReference type="Proteomes" id="UP000822142"/>
    </source>
</evidence>
<dbReference type="PROSITE" id="PS51257">
    <property type="entry name" value="PROKAR_LIPOPROTEIN"/>
    <property type="match status" value="1"/>
</dbReference>
<dbReference type="SUPFAM" id="SSF54534">
    <property type="entry name" value="FKBP-like"/>
    <property type="match status" value="1"/>
</dbReference>
<dbReference type="InterPro" id="IPR027304">
    <property type="entry name" value="Trigger_fact/SurA_dom_sf"/>
</dbReference>
<dbReference type="InterPro" id="IPR037041">
    <property type="entry name" value="Trigger_fac_C_sf"/>
</dbReference>
<protein>
    <recommendedName>
        <fullName evidence="7">peptidylprolyl isomerase</fullName>
        <ecNumber evidence="7">5.2.1.8</ecNumber>
    </recommendedName>
</protein>
<dbReference type="SUPFAM" id="SSF109998">
    <property type="entry name" value="Triger factor/SurA peptide-binding domain-like"/>
    <property type="match status" value="1"/>
</dbReference>
<proteinExistence type="predicted"/>
<dbReference type="Proteomes" id="UP000822142">
    <property type="component" value="Unassembled WGS sequence"/>
</dbReference>
<keyword evidence="5 7" id="KW-0413">Isomerase</keyword>
<feature type="domain" description="PPIase FKBP-type" evidence="9">
    <location>
        <begin position="108"/>
        <end position="168"/>
    </location>
</feature>
<dbReference type="EMBL" id="JAAITA010000007">
    <property type="protein sequence ID" value="NSJ86023.1"/>
    <property type="molecule type" value="Genomic_DNA"/>
</dbReference>
<evidence type="ECO:0000256" key="6">
    <source>
        <dbReference type="ARBA" id="ARBA00023306"/>
    </source>
</evidence>
<dbReference type="Gene3D" id="3.10.50.40">
    <property type="match status" value="1"/>
</dbReference>
<evidence type="ECO:0000256" key="4">
    <source>
        <dbReference type="ARBA" id="ARBA00023110"/>
    </source>
</evidence>
<evidence type="ECO:0000256" key="2">
    <source>
        <dbReference type="ARBA" id="ARBA00004496"/>
    </source>
</evidence>
<dbReference type="InterPro" id="IPR008880">
    <property type="entry name" value="Trigger_fac_C"/>
</dbReference>
<sequence length="381" mass="42935">MKKKMVILLLTLGILGMAAGCGDKKADTDKKEETAEEFVLTNDDGKVVAVDVENLEDYITLGEYKNLTVEERPKTEISDEDVDSSIHYMLLNQYEQVEVTEDRAVQKEDTVNIDYTGYMDGEEFEGGSATGDDLLIGSGSFISGFEDGLIGHKKGEEVTLDLTFPEDYQNEEMQGKAVQFKVKINKISQAPELIDEWVAANTDYKTVEEYKAAQKELMQKSADADYESQVKSDLFSLVVDDTEFKDYPEDLLKDTKEKVREQLDSMYQAQVGISLDDYIKQQGISEEDEDKALTEQAQNYLKQNLVVQGILNAEGIEMTEKDYEEEVEKFAQLSGFPDAKTMQSYYSDQSVIKESVLWNRACDVLMETATVNVKEAETGDE</sequence>
<dbReference type="RefSeq" id="WP_173749047.1">
    <property type="nucleotide sequence ID" value="NZ_JAAITA010000007.1"/>
</dbReference>
<comment type="subcellular location">
    <subcellularLocation>
        <location evidence="2">Cytoplasm</location>
    </subcellularLocation>
</comment>
<evidence type="ECO:0000256" key="5">
    <source>
        <dbReference type="ARBA" id="ARBA00023235"/>
    </source>
</evidence>
<keyword evidence="8" id="KW-0732">Signal</keyword>
<dbReference type="Pfam" id="PF00254">
    <property type="entry name" value="FKBP_C"/>
    <property type="match status" value="1"/>
</dbReference>
<reference evidence="10 11" key="1">
    <citation type="journal article" date="2020" name="Cell Host Microbe">
        <title>Functional and Genomic Variation between Human-Derived Isolates of Lachnospiraceae Reveals Inter- and Intra-Species Diversity.</title>
        <authorList>
            <person name="Sorbara M.T."/>
            <person name="Littmann E.R."/>
            <person name="Fontana E."/>
            <person name="Moody T.U."/>
            <person name="Kohout C.E."/>
            <person name="Gjonbalaj M."/>
            <person name="Eaton V."/>
            <person name="Seok R."/>
            <person name="Leiner I.M."/>
            <person name="Pamer E.G."/>
        </authorList>
    </citation>
    <scope>NUCLEOTIDE SEQUENCE [LARGE SCALE GENOMIC DNA]</scope>
    <source>
        <strain evidence="10 11">MSK.15.26</strain>
    </source>
</reference>